<dbReference type="CDD" id="cd06259">
    <property type="entry name" value="YdcF-like"/>
    <property type="match status" value="1"/>
</dbReference>
<protein>
    <submittedName>
        <fullName evidence="2">YdcF family protein</fullName>
    </submittedName>
</protein>
<dbReference type="Proteomes" id="UP001446032">
    <property type="component" value="Unassembled WGS sequence"/>
</dbReference>
<dbReference type="PANTHER" id="PTHR30336">
    <property type="entry name" value="INNER MEMBRANE PROTEIN, PROBABLE PERMEASE"/>
    <property type="match status" value="1"/>
</dbReference>
<evidence type="ECO:0000259" key="1">
    <source>
        <dbReference type="Pfam" id="PF02698"/>
    </source>
</evidence>
<evidence type="ECO:0000313" key="3">
    <source>
        <dbReference type="Proteomes" id="UP001446032"/>
    </source>
</evidence>
<dbReference type="RefSeq" id="WP_118252650.1">
    <property type="nucleotide sequence ID" value="NZ_JBBMEI010000012.1"/>
</dbReference>
<name>A0ABV1AIL4_9FIRM</name>
<comment type="caution">
    <text evidence="2">The sequence shown here is derived from an EMBL/GenBank/DDBJ whole genome shotgun (WGS) entry which is preliminary data.</text>
</comment>
<dbReference type="InterPro" id="IPR003848">
    <property type="entry name" value="DUF218"/>
</dbReference>
<dbReference type="Gene3D" id="3.40.50.620">
    <property type="entry name" value="HUPs"/>
    <property type="match status" value="1"/>
</dbReference>
<organism evidence="2 3">
    <name type="scientific">Blautia intestinihominis</name>
    <dbReference type="NCBI Taxonomy" id="3133152"/>
    <lineage>
        <taxon>Bacteria</taxon>
        <taxon>Bacillati</taxon>
        <taxon>Bacillota</taxon>
        <taxon>Clostridia</taxon>
        <taxon>Lachnospirales</taxon>
        <taxon>Lachnospiraceae</taxon>
        <taxon>Blautia</taxon>
    </lineage>
</organism>
<dbReference type="InterPro" id="IPR051599">
    <property type="entry name" value="Cell_Envelope_Assoc"/>
</dbReference>
<proteinExistence type="predicted"/>
<sequence length="196" mass="22548">MYEKFLEEVGNFVFMENQPESADIIFVPGNSYPYMAEKAAELYRLGLAPMVLPSGRYSISAGKFSGVTGEAEKYNGAYQTEWEFLKDVLMKNGVPENAVLREDEATFTWQNALFSRKVTDQAGLKVKKAILCCKNYHARRAFMYYQRAYPETEFLVCPCSVDEITKENWKLTQHGIDEVLAEIKRIVSQFQIMMQK</sequence>
<evidence type="ECO:0000313" key="2">
    <source>
        <dbReference type="EMBL" id="MEQ2357816.1"/>
    </source>
</evidence>
<dbReference type="PANTHER" id="PTHR30336:SF20">
    <property type="entry name" value="DUF218 DOMAIN-CONTAINING PROTEIN"/>
    <property type="match status" value="1"/>
</dbReference>
<gene>
    <name evidence="2" type="ORF">WMO75_05580</name>
</gene>
<accession>A0ABV1AIL4</accession>
<feature type="domain" description="DUF218" evidence="1">
    <location>
        <begin position="23"/>
        <end position="168"/>
    </location>
</feature>
<dbReference type="Pfam" id="PF02698">
    <property type="entry name" value="DUF218"/>
    <property type="match status" value="1"/>
</dbReference>
<reference evidence="2 3" key="1">
    <citation type="submission" date="2024-03" db="EMBL/GenBank/DDBJ databases">
        <title>Human intestinal bacterial collection.</title>
        <authorList>
            <person name="Pauvert C."/>
            <person name="Hitch T.C.A."/>
            <person name="Clavel T."/>
        </authorList>
    </citation>
    <scope>NUCLEOTIDE SEQUENCE [LARGE SCALE GENOMIC DNA]</scope>
    <source>
        <strain evidence="2 3">CLA-AA-H95</strain>
    </source>
</reference>
<dbReference type="InterPro" id="IPR014729">
    <property type="entry name" value="Rossmann-like_a/b/a_fold"/>
</dbReference>
<keyword evidence="3" id="KW-1185">Reference proteome</keyword>
<dbReference type="EMBL" id="JBBMEI010000012">
    <property type="protein sequence ID" value="MEQ2357816.1"/>
    <property type="molecule type" value="Genomic_DNA"/>
</dbReference>